<dbReference type="Proteomes" id="UP000694865">
    <property type="component" value="Unplaced"/>
</dbReference>
<protein>
    <recommendedName>
        <fullName evidence="3">BLOC-1-related complex subunit 5</fullName>
    </recommendedName>
</protein>
<keyword evidence="8" id="KW-1185">Reference proteome</keyword>
<keyword evidence="4" id="KW-0472">Membrane</keyword>
<feature type="region of interest" description="Disordered" evidence="7">
    <location>
        <begin position="1"/>
        <end position="57"/>
    </location>
</feature>
<gene>
    <name evidence="9" type="primary">LOC100369026</name>
</gene>
<evidence type="ECO:0000256" key="7">
    <source>
        <dbReference type="SAM" id="MobiDB-lite"/>
    </source>
</evidence>
<feature type="compositionally biased region" description="Polar residues" evidence="7">
    <location>
        <begin position="1"/>
        <end position="13"/>
    </location>
</feature>
<dbReference type="CDD" id="cd22789">
    <property type="entry name" value="BORCS5-like"/>
    <property type="match status" value="1"/>
</dbReference>
<accession>A0ABM0GN99</accession>
<reference evidence="9" key="1">
    <citation type="submission" date="2025-08" db="UniProtKB">
        <authorList>
            <consortium name="RefSeq"/>
        </authorList>
    </citation>
    <scope>IDENTIFICATION</scope>
    <source>
        <tissue evidence="9">Testes</tissue>
    </source>
</reference>
<sequence>MGTEQSTDNNSQSNRDKDQETPPPYTSYSVDRQQSQQDAPKEKLSQDPANAGVNSKSIPQAKLEDIVVVRMAQKDNVSMNSELEKLHDIPTFLPIMRGALNIPNMEDPNVLDKIDSKQALLLCVRYQEHMKQCAEAVSFDQNALAHRIKEVDVAIHSIMHSMVERQKKFAKYAEHIQKIEEMSAVLKRVQMSVDQLVPLMDRLNSVLPDEDRLEPFSMRPEKKIN</sequence>
<dbReference type="PANTHER" id="PTHR31634">
    <property type="entry name" value="BLOC-1-RELATED COMPLEX SUBUNIT 5"/>
    <property type="match status" value="1"/>
</dbReference>
<evidence type="ECO:0000256" key="5">
    <source>
        <dbReference type="ARBA" id="ARBA00023228"/>
    </source>
</evidence>
<keyword evidence="5" id="KW-0458">Lysosome</keyword>
<name>A0ABM0GN99_SACKO</name>
<dbReference type="InterPro" id="IPR018780">
    <property type="entry name" value="TBORCS5"/>
</dbReference>
<evidence type="ECO:0000256" key="6">
    <source>
        <dbReference type="ARBA" id="ARBA00023288"/>
    </source>
</evidence>
<organism evidence="8 9">
    <name type="scientific">Saccoglossus kowalevskii</name>
    <name type="common">Acorn worm</name>
    <dbReference type="NCBI Taxonomy" id="10224"/>
    <lineage>
        <taxon>Eukaryota</taxon>
        <taxon>Metazoa</taxon>
        <taxon>Hemichordata</taxon>
        <taxon>Enteropneusta</taxon>
        <taxon>Harrimaniidae</taxon>
        <taxon>Saccoglossus</taxon>
    </lineage>
</organism>
<proteinExistence type="inferred from homology"/>
<evidence type="ECO:0000313" key="9">
    <source>
        <dbReference type="RefSeq" id="XP_002733712.1"/>
    </source>
</evidence>
<evidence type="ECO:0000256" key="2">
    <source>
        <dbReference type="ARBA" id="ARBA00010235"/>
    </source>
</evidence>
<keyword evidence="6" id="KW-0449">Lipoprotein</keyword>
<dbReference type="Pfam" id="PF10158">
    <property type="entry name" value="LOH1CR12"/>
    <property type="match status" value="1"/>
</dbReference>
<dbReference type="PANTHER" id="PTHR31634:SF2">
    <property type="entry name" value="BLOC-1-RELATED COMPLEX SUBUNIT 5"/>
    <property type="match status" value="1"/>
</dbReference>
<comment type="subcellular location">
    <subcellularLocation>
        <location evidence="1">Lysosome membrane</location>
        <topology evidence="1">Lipid-anchor</topology>
        <orientation evidence="1">Cytoplasmic side</orientation>
    </subcellularLocation>
</comment>
<evidence type="ECO:0000256" key="3">
    <source>
        <dbReference type="ARBA" id="ARBA00022300"/>
    </source>
</evidence>
<comment type="similarity">
    <text evidence="2">Belongs to the BORCS5 family.</text>
</comment>
<evidence type="ECO:0000256" key="4">
    <source>
        <dbReference type="ARBA" id="ARBA00023136"/>
    </source>
</evidence>
<evidence type="ECO:0000313" key="8">
    <source>
        <dbReference type="Proteomes" id="UP000694865"/>
    </source>
</evidence>
<dbReference type="GeneID" id="100369026"/>
<feature type="compositionally biased region" description="Polar residues" evidence="7">
    <location>
        <begin position="26"/>
        <end position="38"/>
    </location>
</feature>
<dbReference type="RefSeq" id="XP_002733712.1">
    <property type="nucleotide sequence ID" value="XM_002733666.2"/>
</dbReference>
<evidence type="ECO:0000256" key="1">
    <source>
        <dbReference type="ARBA" id="ARBA00004122"/>
    </source>
</evidence>